<keyword evidence="2" id="KW-0732">Signal</keyword>
<proteinExistence type="predicted"/>
<evidence type="ECO:0000259" key="3">
    <source>
        <dbReference type="Pfam" id="PF13628"/>
    </source>
</evidence>
<evidence type="ECO:0000313" key="4">
    <source>
        <dbReference type="EMBL" id="NJC71176.1"/>
    </source>
</evidence>
<gene>
    <name evidence="4" type="ORF">HC031_15860</name>
</gene>
<dbReference type="PANTHER" id="PTHR38593:SF1">
    <property type="entry name" value="BLR2558 PROTEIN"/>
    <property type="match status" value="1"/>
</dbReference>
<dbReference type="InterPro" id="IPR012347">
    <property type="entry name" value="Ferritin-like"/>
</dbReference>
<dbReference type="Pfam" id="PF13628">
    <property type="entry name" value="DUF4142"/>
    <property type="match status" value="1"/>
</dbReference>
<comment type="caution">
    <text evidence="4">The sequence shown here is derived from an EMBL/GenBank/DDBJ whole genome shotgun (WGS) entry which is preliminary data.</text>
</comment>
<feature type="chain" id="PRO_5045302956" evidence="2">
    <location>
        <begin position="27"/>
        <end position="197"/>
    </location>
</feature>
<reference evidence="4 5" key="1">
    <citation type="submission" date="2020-03" db="EMBL/GenBank/DDBJ databases">
        <title>WGS of the type strain of Planosporangium spp.</title>
        <authorList>
            <person name="Thawai C."/>
        </authorList>
    </citation>
    <scope>NUCLEOTIDE SEQUENCE [LARGE SCALE GENOMIC DNA]</scope>
    <source>
        <strain evidence="4 5">TBRC 5610</strain>
    </source>
</reference>
<accession>A0ABX0XYP3</accession>
<feature type="domain" description="DUF4142" evidence="3">
    <location>
        <begin position="47"/>
        <end position="179"/>
    </location>
</feature>
<sequence length="197" mass="20727">MRVRLATGMVAAVCAAVTSLPAAALAAPAQTPSPGGPSPSGPLNSHERMFLTEASRDAQFEIAAGHLAANRAASAAVRSFGQRMVTDHTKQAQALQHLDSSFGITAPSAPGADEQNLLKIWSSVRGGPFDCSYAPAMYPMHVLDLHMYAIVAKRASNAQVRQFAASQVPVLRQHLQLAHKNLSNLNCSAPPHTAARS</sequence>
<dbReference type="PANTHER" id="PTHR38593">
    <property type="entry name" value="BLR2558 PROTEIN"/>
    <property type="match status" value="1"/>
</dbReference>
<name>A0ABX0XYP3_9ACTN</name>
<feature type="signal peptide" evidence="2">
    <location>
        <begin position="1"/>
        <end position="26"/>
    </location>
</feature>
<dbReference type="EMBL" id="JAATVY010000010">
    <property type="protein sequence ID" value="NJC71176.1"/>
    <property type="molecule type" value="Genomic_DNA"/>
</dbReference>
<evidence type="ECO:0000256" key="1">
    <source>
        <dbReference type="SAM" id="MobiDB-lite"/>
    </source>
</evidence>
<dbReference type="Proteomes" id="UP000722989">
    <property type="component" value="Unassembled WGS sequence"/>
</dbReference>
<organism evidence="4 5">
    <name type="scientific">Planosporangium thailandense</name>
    <dbReference type="NCBI Taxonomy" id="765197"/>
    <lineage>
        <taxon>Bacteria</taxon>
        <taxon>Bacillati</taxon>
        <taxon>Actinomycetota</taxon>
        <taxon>Actinomycetes</taxon>
        <taxon>Micromonosporales</taxon>
        <taxon>Micromonosporaceae</taxon>
        <taxon>Planosporangium</taxon>
    </lineage>
</organism>
<dbReference type="Gene3D" id="1.20.1260.10">
    <property type="match status" value="1"/>
</dbReference>
<dbReference type="InterPro" id="IPR025419">
    <property type="entry name" value="DUF4142"/>
</dbReference>
<dbReference type="RefSeq" id="WP_167926090.1">
    <property type="nucleotide sequence ID" value="NZ_JAATVY010000010.1"/>
</dbReference>
<keyword evidence="5" id="KW-1185">Reference proteome</keyword>
<evidence type="ECO:0000313" key="5">
    <source>
        <dbReference type="Proteomes" id="UP000722989"/>
    </source>
</evidence>
<feature type="region of interest" description="Disordered" evidence="1">
    <location>
        <begin position="27"/>
        <end position="46"/>
    </location>
</feature>
<evidence type="ECO:0000256" key="2">
    <source>
        <dbReference type="SAM" id="SignalP"/>
    </source>
</evidence>
<protein>
    <submittedName>
        <fullName evidence="4">DUF4142 domain-containing protein</fullName>
    </submittedName>
</protein>